<dbReference type="SUPFAM" id="SSF81383">
    <property type="entry name" value="F-box domain"/>
    <property type="match status" value="1"/>
</dbReference>
<gene>
    <name evidence="2" type="ORF">DB43_AU00090</name>
</gene>
<feature type="domain" description="F-box" evidence="1">
    <location>
        <begin position="1"/>
        <end position="46"/>
    </location>
</feature>
<comment type="caution">
    <text evidence="2">The sequence shown here is derived from an EMBL/GenBank/DDBJ whole genome shotgun (WGS) entry which is preliminary data.</text>
</comment>
<evidence type="ECO:0000313" key="3">
    <source>
        <dbReference type="Proteomes" id="UP000031307"/>
    </source>
</evidence>
<dbReference type="PROSITE" id="PS50181">
    <property type="entry name" value="FBOX"/>
    <property type="match status" value="1"/>
</dbReference>
<dbReference type="Proteomes" id="UP000031307">
    <property type="component" value="Unassembled WGS sequence"/>
</dbReference>
<evidence type="ECO:0000313" key="2">
    <source>
        <dbReference type="EMBL" id="KIA76102.1"/>
    </source>
</evidence>
<dbReference type="SMART" id="SM00256">
    <property type="entry name" value="FBOX"/>
    <property type="match status" value="1"/>
</dbReference>
<dbReference type="InterPro" id="IPR036047">
    <property type="entry name" value="F-box-like_dom_sf"/>
</dbReference>
<dbReference type="Gene3D" id="1.20.1280.50">
    <property type="match status" value="1"/>
</dbReference>
<accession>A0A0C1E3U1</accession>
<dbReference type="PATRIC" id="fig|83552.4.peg.2785"/>
<organism evidence="2 3">
    <name type="scientific">Parachlamydia acanthamoebae</name>
    <dbReference type="NCBI Taxonomy" id="83552"/>
    <lineage>
        <taxon>Bacteria</taxon>
        <taxon>Pseudomonadati</taxon>
        <taxon>Chlamydiota</taxon>
        <taxon>Chlamydiia</taxon>
        <taxon>Parachlamydiales</taxon>
        <taxon>Parachlamydiaceae</taxon>
        <taxon>Parachlamydia</taxon>
    </lineage>
</organism>
<dbReference type="Pfam" id="PF12937">
    <property type="entry name" value="F-box-like"/>
    <property type="match status" value="1"/>
</dbReference>
<dbReference type="AlphaFoldDB" id="A0A0C1E3U1"/>
<dbReference type="RefSeq" id="WP_006342391.1">
    <property type="nucleotide sequence ID" value="NZ_BAWW01000066.1"/>
</dbReference>
<protein>
    <recommendedName>
        <fullName evidence="1">F-box domain-containing protein</fullName>
    </recommendedName>
</protein>
<reference evidence="2 3" key="1">
    <citation type="journal article" date="2014" name="Mol. Biol. Evol.">
        <title>Massive expansion of Ubiquitination-related gene families within the Chlamydiae.</title>
        <authorList>
            <person name="Domman D."/>
            <person name="Collingro A."/>
            <person name="Lagkouvardos I."/>
            <person name="Gehre L."/>
            <person name="Weinmaier T."/>
            <person name="Rattei T."/>
            <person name="Subtil A."/>
            <person name="Horn M."/>
        </authorList>
    </citation>
    <scope>NUCLEOTIDE SEQUENCE [LARGE SCALE GENOMIC DNA]</scope>
    <source>
        <strain evidence="2 3">OEW1</strain>
    </source>
</reference>
<sequence length="103" mass="12012">MQINDLPAEALTLVLSFLEVKDLAQVNLVSQQLRKAVADDKLWKGLYKRDFPNSYKGRIATEIMGQSRYTQDPPNWQNNYKAQACFLHFMYHFKKSAEQESKI</sequence>
<name>A0A0C1E3U1_9BACT</name>
<evidence type="ECO:0000259" key="1">
    <source>
        <dbReference type="PROSITE" id="PS50181"/>
    </source>
</evidence>
<dbReference type="InterPro" id="IPR001810">
    <property type="entry name" value="F-box_dom"/>
</dbReference>
<dbReference type="EMBL" id="JSAM01000131">
    <property type="protein sequence ID" value="KIA76102.1"/>
    <property type="molecule type" value="Genomic_DNA"/>
</dbReference>
<proteinExistence type="predicted"/>